<keyword evidence="2" id="KW-1185">Reference proteome</keyword>
<accession>A0ACA9N3P0</accession>
<organism evidence="1 2">
    <name type="scientific">Scutellospora calospora</name>
    <dbReference type="NCBI Taxonomy" id="85575"/>
    <lineage>
        <taxon>Eukaryota</taxon>
        <taxon>Fungi</taxon>
        <taxon>Fungi incertae sedis</taxon>
        <taxon>Mucoromycota</taxon>
        <taxon>Glomeromycotina</taxon>
        <taxon>Glomeromycetes</taxon>
        <taxon>Diversisporales</taxon>
        <taxon>Gigasporaceae</taxon>
        <taxon>Scutellospora</taxon>
    </lineage>
</organism>
<evidence type="ECO:0000313" key="1">
    <source>
        <dbReference type="EMBL" id="CAG8630242.1"/>
    </source>
</evidence>
<feature type="non-terminal residue" evidence="1">
    <location>
        <position position="1"/>
    </location>
</feature>
<name>A0ACA9N3P0_9GLOM</name>
<proteinExistence type="predicted"/>
<comment type="caution">
    <text evidence="1">The sequence shown here is derived from an EMBL/GenBank/DDBJ whole genome shotgun (WGS) entry which is preliminary data.</text>
</comment>
<gene>
    <name evidence="1" type="ORF">SCALOS_LOCUS7942</name>
</gene>
<reference evidence="1" key="1">
    <citation type="submission" date="2021-06" db="EMBL/GenBank/DDBJ databases">
        <authorList>
            <person name="Kallberg Y."/>
            <person name="Tangrot J."/>
            <person name="Rosling A."/>
        </authorList>
    </citation>
    <scope>NUCLEOTIDE SEQUENCE</scope>
    <source>
        <strain evidence="1">AU212A</strain>
    </source>
</reference>
<feature type="non-terminal residue" evidence="1">
    <location>
        <position position="328"/>
    </location>
</feature>
<protein>
    <submittedName>
        <fullName evidence="1">10507_t:CDS:1</fullName>
    </submittedName>
</protein>
<dbReference type="EMBL" id="CAJVPM010019521">
    <property type="protein sequence ID" value="CAG8630242.1"/>
    <property type="molecule type" value="Genomic_DNA"/>
</dbReference>
<dbReference type="Proteomes" id="UP000789860">
    <property type="component" value="Unassembled WGS sequence"/>
</dbReference>
<evidence type="ECO:0000313" key="2">
    <source>
        <dbReference type="Proteomes" id="UP000789860"/>
    </source>
</evidence>
<sequence>IHSHLIARETNVDACSKLDEYVNSIYSEKEFLNYSDVKACYESTPYNKENATKVIETVKEYLKGFYAYLDQAKEEPNPGFTFRPIDIISELDLILKNNYSYEYQFIYDVENLIGELRDGHTILISDLYNKYRFYQGLSMYSVIKKDGTQQIKVFNDIKDPSTIDCQVIYIDDRPAINVITEFARDHTTWSRDLSARFNSALASLVFGNGDFSVFGQLFSSRIQLPKNPSISYTLNCNDKISKITRKWLVPISSSIISQYKSPYISETSVGKATLIFDAFIARFYKLQDFGVVLISTETISNNVYDLLHRFMSDIAIGFKLLADKGIKK</sequence>